<keyword evidence="3" id="KW-1185">Reference proteome</keyword>
<dbReference type="Proteomes" id="UP001218188">
    <property type="component" value="Unassembled WGS sequence"/>
</dbReference>
<gene>
    <name evidence="2" type="ORF">C8F04DRAFT_1192100</name>
</gene>
<feature type="region of interest" description="Disordered" evidence="1">
    <location>
        <begin position="32"/>
        <end position="97"/>
    </location>
</feature>
<feature type="compositionally biased region" description="Basic and acidic residues" evidence="1">
    <location>
        <begin position="927"/>
        <end position="942"/>
    </location>
</feature>
<reference evidence="2" key="1">
    <citation type="submission" date="2023-03" db="EMBL/GenBank/DDBJ databases">
        <title>Massive genome expansion in bonnet fungi (Mycena s.s.) driven by repeated elements and novel gene families across ecological guilds.</title>
        <authorList>
            <consortium name="Lawrence Berkeley National Laboratory"/>
            <person name="Harder C.B."/>
            <person name="Miyauchi S."/>
            <person name="Viragh M."/>
            <person name="Kuo A."/>
            <person name="Thoen E."/>
            <person name="Andreopoulos B."/>
            <person name="Lu D."/>
            <person name="Skrede I."/>
            <person name="Drula E."/>
            <person name="Henrissat B."/>
            <person name="Morin E."/>
            <person name="Kohler A."/>
            <person name="Barry K."/>
            <person name="LaButti K."/>
            <person name="Morin E."/>
            <person name="Salamov A."/>
            <person name="Lipzen A."/>
            <person name="Mereny Z."/>
            <person name="Hegedus B."/>
            <person name="Baldrian P."/>
            <person name="Stursova M."/>
            <person name="Weitz H."/>
            <person name="Taylor A."/>
            <person name="Grigoriev I.V."/>
            <person name="Nagy L.G."/>
            <person name="Martin F."/>
            <person name="Kauserud H."/>
        </authorList>
    </citation>
    <scope>NUCLEOTIDE SEQUENCE</scope>
    <source>
        <strain evidence="2">CBHHK200</strain>
    </source>
</reference>
<organism evidence="2 3">
    <name type="scientific">Mycena alexandri</name>
    <dbReference type="NCBI Taxonomy" id="1745969"/>
    <lineage>
        <taxon>Eukaryota</taxon>
        <taxon>Fungi</taxon>
        <taxon>Dikarya</taxon>
        <taxon>Basidiomycota</taxon>
        <taxon>Agaricomycotina</taxon>
        <taxon>Agaricomycetes</taxon>
        <taxon>Agaricomycetidae</taxon>
        <taxon>Agaricales</taxon>
        <taxon>Marasmiineae</taxon>
        <taxon>Mycenaceae</taxon>
        <taxon>Mycena</taxon>
    </lineage>
</organism>
<feature type="compositionally biased region" description="Pro residues" evidence="1">
    <location>
        <begin position="621"/>
        <end position="644"/>
    </location>
</feature>
<feature type="compositionally biased region" description="Polar residues" evidence="1">
    <location>
        <begin position="944"/>
        <end position="954"/>
    </location>
</feature>
<accession>A0AAD6SDP1</accession>
<feature type="region of interest" description="Disordered" evidence="1">
    <location>
        <begin position="192"/>
        <end position="237"/>
    </location>
</feature>
<feature type="compositionally biased region" description="Polar residues" evidence="1">
    <location>
        <begin position="58"/>
        <end position="78"/>
    </location>
</feature>
<protein>
    <submittedName>
        <fullName evidence="2">Uncharacterized protein</fullName>
    </submittedName>
</protein>
<feature type="region of interest" description="Disordered" evidence="1">
    <location>
        <begin position="579"/>
        <end position="688"/>
    </location>
</feature>
<feature type="compositionally biased region" description="Acidic residues" evidence="1">
    <location>
        <begin position="881"/>
        <end position="892"/>
    </location>
</feature>
<feature type="region of interest" description="Disordered" evidence="1">
    <location>
        <begin position="250"/>
        <end position="279"/>
    </location>
</feature>
<feature type="compositionally biased region" description="Low complexity" evidence="1">
    <location>
        <begin position="38"/>
        <end position="57"/>
    </location>
</feature>
<feature type="compositionally biased region" description="Low complexity" evidence="1">
    <location>
        <begin position="85"/>
        <end position="95"/>
    </location>
</feature>
<feature type="region of interest" description="Disordered" evidence="1">
    <location>
        <begin position="880"/>
        <end position="1021"/>
    </location>
</feature>
<feature type="compositionally biased region" description="Polar residues" evidence="1">
    <location>
        <begin position="579"/>
        <end position="596"/>
    </location>
</feature>
<evidence type="ECO:0000313" key="3">
    <source>
        <dbReference type="Proteomes" id="UP001218188"/>
    </source>
</evidence>
<feature type="compositionally biased region" description="Low complexity" evidence="1">
    <location>
        <begin position="212"/>
        <end position="222"/>
    </location>
</feature>
<proteinExistence type="predicted"/>
<dbReference type="AlphaFoldDB" id="A0AAD6SDP1"/>
<dbReference type="EMBL" id="JARJCM010000164">
    <property type="protein sequence ID" value="KAJ7024806.1"/>
    <property type="molecule type" value="Genomic_DNA"/>
</dbReference>
<comment type="caution">
    <text evidence="2">The sequence shown here is derived from an EMBL/GenBank/DDBJ whole genome shotgun (WGS) entry which is preliminary data.</text>
</comment>
<evidence type="ECO:0000313" key="2">
    <source>
        <dbReference type="EMBL" id="KAJ7024806.1"/>
    </source>
</evidence>
<name>A0AAD6SDP1_9AGAR</name>
<sequence>MIAGFANAAHRGHHRLSGCVAEWQAHCQLGVHPHPVEPSKATATSSSTTRATPAPQSNTGGSSPETNISTSLSVPTTPHTRRRSSSMLSRRSSGRQYGAMRTSYRVKRYFAIFGAGVVYSTREAAKAAFDDAIDDDGENPPELLSTDDLDRKPLTARKHHVKGIRVDNSKQTRSTISSLCLLAMESVPDPLVRPIASSTEPPHPDSMLDAVPTTPATQTAQTDPPPEEGAPVYSPGTLISDKGEVYIPALRPSIVQREKTKRSKRKGSDEPAAKPGKPSWIWGTKLKFFESRKSEWVKASEGKGGEGTGAFYTKMAKLYTTKYGFDLGADEDFERDVSDPPDWVADKVVNEVLTAEETAKRQEFHSKLRELRKKQRLGQWYRGQYTTLLKDDKTAFGDLFSGLTEGLRAKPRRPRLLQFYLKVYYETRVKARAEARIEALDKRAKYTGADPPHALAVQNDVTKECWEGETEIFKAETARLMEREYEATLKAWEASLADSPSRTAEEYNASLKTAAYYLQPFCDAIQERYGIVHSGKTRDLLENDWPRHDPDGFTLVEASMVNFAHSVFTQAECDARTTGVQVTDGQAPAQESTHSTGAGAPAGRSAPTRAPGERQAGSTPAPAPAHTPGSTPAPTPSAPTPPLRPAASASADNFPEGVARKGGAGGSPPRGDKGEGENGGYGTNMEDGDVGAVVQGLWRRNDRSEWNAELVKAHAAFERMKIFGGVSWASCVQQFFDFEKSFGYEESGPQITKEDRPPAVNRWLQRGRKWDVKMDVGMANASGAGEGATHAACWWKWWAKRQPKERGDSADSMLGRPEEADWSGLRKLHGRNSLLQVMAALLWWGEEAAEMSGLDQMGWFLAVDDVTWALGQMLRPRVLMEEEEEEGTVNEEEAGRKEKPRGKKRKAAEVVAPTEPRRGRSATRGLKKWDWDGEKTKTEKPQRRNINISWSKSTGPDGCSGICRRPQSLASTNRAGKIAGTTGMYGQPPGRNREARKYGTSRDLMGRQSAGAPGPNEGKLK</sequence>
<evidence type="ECO:0000256" key="1">
    <source>
        <dbReference type="SAM" id="MobiDB-lite"/>
    </source>
</evidence>
<feature type="region of interest" description="Disordered" evidence="1">
    <location>
        <begin position="132"/>
        <end position="151"/>
    </location>
</feature>